<evidence type="ECO:0000256" key="5">
    <source>
        <dbReference type="ARBA" id="ARBA00011738"/>
    </source>
</evidence>
<accession>A0ABR2ML97</accession>
<dbReference type="InterPro" id="IPR029057">
    <property type="entry name" value="PRTase-like"/>
</dbReference>
<comment type="catalytic activity">
    <reaction evidence="1">
        <text>AMP + diphosphate = 5-phospho-alpha-D-ribose 1-diphosphate + adenine</text>
        <dbReference type="Rhea" id="RHEA:16609"/>
        <dbReference type="ChEBI" id="CHEBI:16708"/>
        <dbReference type="ChEBI" id="CHEBI:33019"/>
        <dbReference type="ChEBI" id="CHEBI:58017"/>
        <dbReference type="ChEBI" id="CHEBI:456215"/>
        <dbReference type="EC" id="2.4.2.7"/>
    </reaction>
</comment>
<reference evidence="11 12" key="1">
    <citation type="journal article" date="2022" name="Nat. Plants">
        <title>Genomes of leafy and leafless Platanthera orchids illuminate the evolution of mycoheterotrophy.</title>
        <authorList>
            <person name="Li M.H."/>
            <person name="Liu K.W."/>
            <person name="Li Z."/>
            <person name="Lu H.C."/>
            <person name="Ye Q.L."/>
            <person name="Zhang D."/>
            <person name="Wang J.Y."/>
            <person name="Li Y.F."/>
            <person name="Zhong Z.M."/>
            <person name="Liu X."/>
            <person name="Yu X."/>
            <person name="Liu D.K."/>
            <person name="Tu X.D."/>
            <person name="Liu B."/>
            <person name="Hao Y."/>
            <person name="Liao X.Y."/>
            <person name="Jiang Y.T."/>
            <person name="Sun W.H."/>
            <person name="Chen J."/>
            <person name="Chen Y.Q."/>
            <person name="Ai Y."/>
            <person name="Zhai J.W."/>
            <person name="Wu S.S."/>
            <person name="Zhou Z."/>
            <person name="Hsiao Y.Y."/>
            <person name="Wu W.L."/>
            <person name="Chen Y.Y."/>
            <person name="Lin Y.F."/>
            <person name="Hsu J.L."/>
            <person name="Li C.Y."/>
            <person name="Wang Z.W."/>
            <person name="Zhao X."/>
            <person name="Zhong W.Y."/>
            <person name="Ma X.K."/>
            <person name="Ma L."/>
            <person name="Huang J."/>
            <person name="Chen G.Z."/>
            <person name="Huang M.Z."/>
            <person name="Huang L."/>
            <person name="Peng D.H."/>
            <person name="Luo Y.B."/>
            <person name="Zou S.Q."/>
            <person name="Chen S.P."/>
            <person name="Lan S."/>
            <person name="Tsai W.C."/>
            <person name="Van de Peer Y."/>
            <person name="Liu Z.J."/>
        </authorList>
    </citation>
    <scope>NUCLEOTIDE SEQUENCE [LARGE SCALE GENOMIC DNA]</scope>
    <source>
        <strain evidence="11">Lor288</strain>
    </source>
</reference>
<comment type="similarity">
    <text evidence="4">Belongs to the purine/pyrimidine phosphoribosyltransferase family.</text>
</comment>
<keyword evidence="7" id="KW-0963">Cytoplasm</keyword>
<name>A0ABR2ML97_9ASPA</name>
<organism evidence="11 12">
    <name type="scientific">Platanthera guangdongensis</name>
    <dbReference type="NCBI Taxonomy" id="2320717"/>
    <lineage>
        <taxon>Eukaryota</taxon>
        <taxon>Viridiplantae</taxon>
        <taxon>Streptophyta</taxon>
        <taxon>Embryophyta</taxon>
        <taxon>Tracheophyta</taxon>
        <taxon>Spermatophyta</taxon>
        <taxon>Magnoliopsida</taxon>
        <taxon>Liliopsida</taxon>
        <taxon>Asparagales</taxon>
        <taxon>Orchidaceae</taxon>
        <taxon>Orchidoideae</taxon>
        <taxon>Orchideae</taxon>
        <taxon>Orchidinae</taxon>
        <taxon>Platanthera</taxon>
    </lineage>
</organism>
<sequence>MPFFSALNSFPCFGFSHLCSPFAASSSLLHPLFPTTMSAWKSKSNDPRVEAIASAIRVVPDFPKPGIMFKDITTLLLDPTAFKSTVDLFVERYAGKGIDVVAGPSNSSQNSKMIKTL</sequence>
<evidence type="ECO:0000256" key="1">
    <source>
        <dbReference type="ARBA" id="ARBA00000868"/>
    </source>
</evidence>
<dbReference type="InterPro" id="IPR050120">
    <property type="entry name" value="Adenine_PRTase"/>
</dbReference>
<keyword evidence="8" id="KW-0328">Glycosyltransferase</keyword>
<protein>
    <recommendedName>
        <fullName evidence="6">adenine phosphoribosyltransferase</fullName>
        <ecNumber evidence="6">2.4.2.7</ecNumber>
    </recommendedName>
</protein>
<keyword evidence="9" id="KW-0808">Transferase</keyword>
<dbReference type="EMBL" id="JBBWWR010000006">
    <property type="protein sequence ID" value="KAK8964937.1"/>
    <property type="molecule type" value="Genomic_DNA"/>
</dbReference>
<comment type="pathway">
    <text evidence="3">Purine metabolism; AMP biosynthesis via salvage pathway; AMP from adenine: step 1/1.</text>
</comment>
<dbReference type="PANTHER" id="PTHR11776">
    <property type="entry name" value="ADENINE PHOSPHORIBOSYLTRANSFERASE"/>
    <property type="match status" value="1"/>
</dbReference>
<keyword evidence="10" id="KW-0660">Purine salvage</keyword>
<dbReference type="Gene3D" id="3.40.50.2020">
    <property type="match status" value="1"/>
</dbReference>
<evidence type="ECO:0000256" key="7">
    <source>
        <dbReference type="ARBA" id="ARBA00022490"/>
    </source>
</evidence>
<evidence type="ECO:0000256" key="3">
    <source>
        <dbReference type="ARBA" id="ARBA00004659"/>
    </source>
</evidence>
<evidence type="ECO:0000313" key="12">
    <source>
        <dbReference type="Proteomes" id="UP001412067"/>
    </source>
</evidence>
<evidence type="ECO:0000256" key="6">
    <source>
        <dbReference type="ARBA" id="ARBA00011893"/>
    </source>
</evidence>
<evidence type="ECO:0000313" key="11">
    <source>
        <dbReference type="EMBL" id="KAK8964937.1"/>
    </source>
</evidence>
<keyword evidence="12" id="KW-1185">Reference proteome</keyword>
<evidence type="ECO:0000256" key="10">
    <source>
        <dbReference type="ARBA" id="ARBA00022726"/>
    </source>
</evidence>
<proteinExistence type="inferred from homology"/>
<evidence type="ECO:0000256" key="2">
    <source>
        <dbReference type="ARBA" id="ARBA00004496"/>
    </source>
</evidence>
<comment type="subunit">
    <text evidence="5">Homodimer.</text>
</comment>
<gene>
    <name evidence="11" type="ORF">KSP40_PGU012592</name>
</gene>
<comment type="caution">
    <text evidence="11">The sequence shown here is derived from an EMBL/GenBank/DDBJ whole genome shotgun (WGS) entry which is preliminary data.</text>
</comment>
<dbReference type="PANTHER" id="PTHR11776:SF7">
    <property type="entry name" value="PHOSPHORIBOSYLTRANSFERASE DOMAIN-CONTAINING PROTEIN"/>
    <property type="match status" value="1"/>
</dbReference>
<evidence type="ECO:0000256" key="4">
    <source>
        <dbReference type="ARBA" id="ARBA00008391"/>
    </source>
</evidence>
<evidence type="ECO:0000256" key="9">
    <source>
        <dbReference type="ARBA" id="ARBA00022679"/>
    </source>
</evidence>
<dbReference type="EC" id="2.4.2.7" evidence="6"/>
<dbReference type="SUPFAM" id="SSF53271">
    <property type="entry name" value="PRTase-like"/>
    <property type="match status" value="1"/>
</dbReference>
<comment type="subcellular location">
    <subcellularLocation>
        <location evidence="2">Cytoplasm</location>
    </subcellularLocation>
</comment>
<dbReference type="Proteomes" id="UP001412067">
    <property type="component" value="Unassembled WGS sequence"/>
</dbReference>
<evidence type="ECO:0000256" key="8">
    <source>
        <dbReference type="ARBA" id="ARBA00022676"/>
    </source>
</evidence>